<feature type="repeat" description="RCC1" evidence="2">
    <location>
        <begin position="54"/>
        <end position="105"/>
    </location>
</feature>
<dbReference type="KEGG" id="gtt:GUITHDRAFT_74757"/>
<keyword evidence="5" id="KW-1185">Reference proteome</keyword>
<dbReference type="STRING" id="905079.L1IYN7"/>
<dbReference type="PROSITE" id="PS50012">
    <property type="entry name" value="RCC1_3"/>
    <property type="match status" value="3"/>
</dbReference>
<protein>
    <submittedName>
        <fullName evidence="3 4">Uncharacterized protein</fullName>
    </submittedName>
</protein>
<organism evidence="3">
    <name type="scientific">Guillardia theta (strain CCMP2712)</name>
    <name type="common">Cryptophyte</name>
    <dbReference type="NCBI Taxonomy" id="905079"/>
    <lineage>
        <taxon>Eukaryota</taxon>
        <taxon>Cryptophyceae</taxon>
        <taxon>Pyrenomonadales</taxon>
        <taxon>Geminigeraceae</taxon>
        <taxon>Guillardia</taxon>
    </lineage>
</organism>
<dbReference type="HOGENOM" id="CLU_1500187_0_0_1"/>
<dbReference type="EMBL" id="JH993024">
    <property type="protein sequence ID" value="EKX41336.1"/>
    <property type="molecule type" value="Genomic_DNA"/>
</dbReference>
<evidence type="ECO:0000313" key="5">
    <source>
        <dbReference type="Proteomes" id="UP000011087"/>
    </source>
</evidence>
<name>L1IYN7_GUITC</name>
<dbReference type="PANTHER" id="PTHR22872">
    <property type="entry name" value="BTK-BINDING PROTEIN-RELATED"/>
    <property type="match status" value="1"/>
</dbReference>
<evidence type="ECO:0000256" key="1">
    <source>
        <dbReference type="ARBA" id="ARBA00022737"/>
    </source>
</evidence>
<dbReference type="OrthoDB" id="16281at2759"/>
<evidence type="ECO:0000313" key="3">
    <source>
        <dbReference type="EMBL" id="EKX41336.1"/>
    </source>
</evidence>
<dbReference type="GeneID" id="17298057"/>
<evidence type="ECO:0000256" key="2">
    <source>
        <dbReference type="PROSITE-ProRule" id="PRU00235"/>
    </source>
</evidence>
<dbReference type="eggNOG" id="KOG1426">
    <property type="taxonomic scope" value="Eukaryota"/>
</dbReference>
<gene>
    <name evidence="3" type="ORF">GUITHDRAFT_74757</name>
</gene>
<dbReference type="EnsemblProtists" id="EKX41336">
    <property type="protein sequence ID" value="EKX41336"/>
    <property type="gene ID" value="GUITHDRAFT_74757"/>
</dbReference>
<dbReference type="Pfam" id="PF00415">
    <property type="entry name" value="RCC1"/>
    <property type="match status" value="3"/>
</dbReference>
<reference evidence="4" key="3">
    <citation type="submission" date="2016-03" db="UniProtKB">
        <authorList>
            <consortium name="EnsemblProtists"/>
        </authorList>
    </citation>
    <scope>IDENTIFICATION</scope>
</reference>
<dbReference type="PRINTS" id="PR00633">
    <property type="entry name" value="RCCNDNSATION"/>
</dbReference>
<sequence length="180" mass="18935">MGQCFAWGAGNNYQLGQTAACLSKKKASKVEELPMGIRSVSTSKLHSVVVGCHGEVWTTGFGTGGRLGHGEEKSLALFQRITSLEKVRVSMVAVSDNHTIAIADRGAVFAWGSNKFGQLGIGQQAAGVSEEEVSLAPKRLTELRKQCIVAAAAAANHTVLVQDNGSLWTCGSNLQGQLGH</sequence>
<feature type="repeat" description="RCC1" evidence="2">
    <location>
        <begin position="2"/>
        <end position="53"/>
    </location>
</feature>
<dbReference type="AlphaFoldDB" id="L1IYN7"/>
<dbReference type="Gene3D" id="2.130.10.30">
    <property type="entry name" value="Regulator of chromosome condensation 1/beta-lactamase-inhibitor protein II"/>
    <property type="match status" value="1"/>
</dbReference>
<keyword evidence="1" id="KW-0677">Repeat</keyword>
<reference evidence="3 5" key="1">
    <citation type="journal article" date="2012" name="Nature">
        <title>Algal genomes reveal evolutionary mosaicism and the fate of nucleomorphs.</title>
        <authorList>
            <consortium name="DOE Joint Genome Institute"/>
            <person name="Curtis B.A."/>
            <person name="Tanifuji G."/>
            <person name="Burki F."/>
            <person name="Gruber A."/>
            <person name="Irimia M."/>
            <person name="Maruyama S."/>
            <person name="Arias M.C."/>
            <person name="Ball S.G."/>
            <person name="Gile G.H."/>
            <person name="Hirakawa Y."/>
            <person name="Hopkins J.F."/>
            <person name="Kuo A."/>
            <person name="Rensing S.A."/>
            <person name="Schmutz J."/>
            <person name="Symeonidi A."/>
            <person name="Elias M."/>
            <person name="Eveleigh R.J."/>
            <person name="Herman E.K."/>
            <person name="Klute M.J."/>
            <person name="Nakayama T."/>
            <person name="Obornik M."/>
            <person name="Reyes-Prieto A."/>
            <person name="Armbrust E.V."/>
            <person name="Aves S.J."/>
            <person name="Beiko R.G."/>
            <person name="Coutinho P."/>
            <person name="Dacks J.B."/>
            <person name="Durnford D.G."/>
            <person name="Fast N.M."/>
            <person name="Green B.R."/>
            <person name="Grisdale C.J."/>
            <person name="Hempel F."/>
            <person name="Henrissat B."/>
            <person name="Hoppner M.P."/>
            <person name="Ishida K."/>
            <person name="Kim E."/>
            <person name="Koreny L."/>
            <person name="Kroth P.G."/>
            <person name="Liu Y."/>
            <person name="Malik S.B."/>
            <person name="Maier U.G."/>
            <person name="McRose D."/>
            <person name="Mock T."/>
            <person name="Neilson J.A."/>
            <person name="Onodera N.T."/>
            <person name="Poole A.M."/>
            <person name="Pritham E.J."/>
            <person name="Richards T.A."/>
            <person name="Rocap G."/>
            <person name="Roy S.W."/>
            <person name="Sarai C."/>
            <person name="Schaack S."/>
            <person name="Shirato S."/>
            <person name="Slamovits C.H."/>
            <person name="Spencer D.F."/>
            <person name="Suzuki S."/>
            <person name="Worden A.Z."/>
            <person name="Zauner S."/>
            <person name="Barry K."/>
            <person name="Bell C."/>
            <person name="Bharti A.K."/>
            <person name="Crow J.A."/>
            <person name="Grimwood J."/>
            <person name="Kramer R."/>
            <person name="Lindquist E."/>
            <person name="Lucas S."/>
            <person name="Salamov A."/>
            <person name="McFadden G.I."/>
            <person name="Lane C.E."/>
            <person name="Keeling P.J."/>
            <person name="Gray M.W."/>
            <person name="Grigoriev I.V."/>
            <person name="Archibald J.M."/>
        </authorList>
    </citation>
    <scope>NUCLEOTIDE SEQUENCE</scope>
    <source>
        <strain evidence="3 5">CCMP2712</strain>
    </source>
</reference>
<dbReference type="SUPFAM" id="SSF50985">
    <property type="entry name" value="RCC1/BLIP-II"/>
    <property type="match status" value="1"/>
</dbReference>
<feature type="repeat" description="RCC1" evidence="2">
    <location>
        <begin position="106"/>
        <end position="164"/>
    </location>
</feature>
<dbReference type="PaxDb" id="55529-EKX41336"/>
<feature type="non-terminal residue" evidence="3">
    <location>
        <position position="180"/>
    </location>
</feature>
<dbReference type="PANTHER" id="PTHR22872:SF2">
    <property type="entry name" value="INHIBITOR OF BRUTON TYROSINE KINASE"/>
    <property type="match status" value="1"/>
</dbReference>
<accession>L1IYN7</accession>
<dbReference type="RefSeq" id="XP_005828316.1">
    <property type="nucleotide sequence ID" value="XM_005828259.1"/>
</dbReference>
<dbReference type="OMA" id="SEPMIKV"/>
<evidence type="ECO:0000313" key="4">
    <source>
        <dbReference type="EnsemblProtists" id="EKX41336"/>
    </source>
</evidence>
<proteinExistence type="predicted"/>
<reference evidence="5" key="2">
    <citation type="submission" date="2012-11" db="EMBL/GenBank/DDBJ databases">
        <authorList>
            <person name="Kuo A."/>
            <person name="Curtis B.A."/>
            <person name="Tanifuji G."/>
            <person name="Burki F."/>
            <person name="Gruber A."/>
            <person name="Irimia M."/>
            <person name="Maruyama S."/>
            <person name="Arias M.C."/>
            <person name="Ball S.G."/>
            <person name="Gile G.H."/>
            <person name="Hirakawa Y."/>
            <person name="Hopkins J.F."/>
            <person name="Rensing S.A."/>
            <person name="Schmutz J."/>
            <person name="Symeonidi A."/>
            <person name="Elias M."/>
            <person name="Eveleigh R.J."/>
            <person name="Herman E.K."/>
            <person name="Klute M.J."/>
            <person name="Nakayama T."/>
            <person name="Obornik M."/>
            <person name="Reyes-Prieto A."/>
            <person name="Armbrust E.V."/>
            <person name="Aves S.J."/>
            <person name="Beiko R.G."/>
            <person name="Coutinho P."/>
            <person name="Dacks J.B."/>
            <person name="Durnford D.G."/>
            <person name="Fast N.M."/>
            <person name="Green B.R."/>
            <person name="Grisdale C."/>
            <person name="Hempe F."/>
            <person name="Henrissat B."/>
            <person name="Hoppner M.P."/>
            <person name="Ishida K.-I."/>
            <person name="Kim E."/>
            <person name="Koreny L."/>
            <person name="Kroth P.G."/>
            <person name="Liu Y."/>
            <person name="Malik S.-B."/>
            <person name="Maier U.G."/>
            <person name="McRose D."/>
            <person name="Mock T."/>
            <person name="Neilson J.A."/>
            <person name="Onodera N.T."/>
            <person name="Poole A.M."/>
            <person name="Pritham E.J."/>
            <person name="Richards T.A."/>
            <person name="Rocap G."/>
            <person name="Roy S.W."/>
            <person name="Sarai C."/>
            <person name="Schaack S."/>
            <person name="Shirato S."/>
            <person name="Slamovits C.H."/>
            <person name="Spencer D.F."/>
            <person name="Suzuki S."/>
            <person name="Worden A.Z."/>
            <person name="Zauner S."/>
            <person name="Barry K."/>
            <person name="Bell C."/>
            <person name="Bharti A.K."/>
            <person name="Crow J.A."/>
            <person name="Grimwood J."/>
            <person name="Kramer R."/>
            <person name="Lindquist E."/>
            <person name="Lucas S."/>
            <person name="Salamov A."/>
            <person name="McFadden G.I."/>
            <person name="Lane C.E."/>
            <person name="Keeling P.J."/>
            <person name="Gray M.W."/>
            <person name="Grigoriev I.V."/>
            <person name="Archibald J.M."/>
        </authorList>
    </citation>
    <scope>NUCLEOTIDE SEQUENCE</scope>
    <source>
        <strain evidence="5">CCMP2712</strain>
    </source>
</reference>
<dbReference type="Proteomes" id="UP000011087">
    <property type="component" value="Unassembled WGS sequence"/>
</dbReference>
<dbReference type="InterPro" id="IPR051625">
    <property type="entry name" value="Signaling_Regulatory_Domain"/>
</dbReference>
<dbReference type="InterPro" id="IPR000408">
    <property type="entry name" value="Reg_chr_condens"/>
</dbReference>
<dbReference type="InterPro" id="IPR009091">
    <property type="entry name" value="RCC1/BLIP-II"/>
</dbReference>